<dbReference type="OrthoDB" id="5197601at2"/>
<dbReference type="RefSeq" id="WP_092683941.1">
    <property type="nucleotide sequence ID" value="NZ_FNMZ01000007.1"/>
</dbReference>
<evidence type="ECO:0000313" key="6">
    <source>
        <dbReference type="Proteomes" id="UP000199118"/>
    </source>
</evidence>
<accession>A0A1H3D6I5</accession>
<sequence>MKLLRWGPKGAEKPGMLDASGGVRDLSGTLGDLAGDALTPASLDRLRGIDPANLPLVDAPRLGACLSRVPTFHAIGLNYGLHADESGMAHPKEPIVFSKASSCLAGPNDPLTIPKDSVKTDWECELGVVIGQVTEHVSEAEALSRVAGYCVVNDVSEREWQQERGGQWVKGKSAPGFGPTGPWLVTADEIPDPQALRIWLTLNGGEGKQDSNTSDMIFSVAEIISYLSRFMRLVPGDLICTGTPSGVGMGMKPQRFLRPGDVLELGVEGLGSQRQEAVAFSG</sequence>
<protein>
    <submittedName>
        <fullName evidence="5">2,4-diketo-3-deoxy-L-fuconate hydrolase</fullName>
    </submittedName>
</protein>
<dbReference type="Proteomes" id="UP000199118">
    <property type="component" value="Unassembled WGS sequence"/>
</dbReference>
<dbReference type="InterPro" id="IPR011234">
    <property type="entry name" value="Fumarylacetoacetase-like_C"/>
</dbReference>
<dbReference type="GO" id="GO:0016787">
    <property type="term" value="F:hydrolase activity"/>
    <property type="evidence" value="ECO:0007669"/>
    <property type="project" value="UniProtKB-KW"/>
</dbReference>
<dbReference type="GO" id="GO:0046872">
    <property type="term" value="F:metal ion binding"/>
    <property type="evidence" value="ECO:0007669"/>
    <property type="project" value="UniProtKB-KW"/>
</dbReference>
<dbReference type="SUPFAM" id="SSF56529">
    <property type="entry name" value="FAH"/>
    <property type="match status" value="1"/>
</dbReference>
<dbReference type="InterPro" id="IPR036663">
    <property type="entry name" value="Fumarylacetoacetase_C_sf"/>
</dbReference>
<organism evidence="5 6">
    <name type="scientific">Albimonas donghaensis</name>
    <dbReference type="NCBI Taxonomy" id="356660"/>
    <lineage>
        <taxon>Bacteria</taxon>
        <taxon>Pseudomonadati</taxon>
        <taxon>Pseudomonadota</taxon>
        <taxon>Alphaproteobacteria</taxon>
        <taxon>Rhodobacterales</taxon>
        <taxon>Paracoccaceae</taxon>
        <taxon>Albimonas</taxon>
    </lineage>
</organism>
<feature type="domain" description="Fumarylacetoacetase-like C-terminal" evidence="4">
    <location>
        <begin position="74"/>
        <end position="275"/>
    </location>
</feature>
<dbReference type="EMBL" id="FNMZ01000007">
    <property type="protein sequence ID" value="SDX62021.1"/>
    <property type="molecule type" value="Genomic_DNA"/>
</dbReference>
<feature type="region of interest" description="Disordered" evidence="3">
    <location>
        <begin position="1"/>
        <end position="20"/>
    </location>
</feature>
<dbReference type="GO" id="GO:0016853">
    <property type="term" value="F:isomerase activity"/>
    <property type="evidence" value="ECO:0007669"/>
    <property type="project" value="UniProtKB-ARBA"/>
</dbReference>
<evidence type="ECO:0000256" key="3">
    <source>
        <dbReference type="SAM" id="MobiDB-lite"/>
    </source>
</evidence>
<dbReference type="InterPro" id="IPR051121">
    <property type="entry name" value="FAH"/>
</dbReference>
<dbReference type="STRING" id="356660.SAMN05444336_107120"/>
<dbReference type="PANTHER" id="PTHR42796:SF4">
    <property type="entry name" value="FUMARYLACETOACETATE HYDROLASE DOMAIN-CONTAINING PROTEIN 2A"/>
    <property type="match status" value="1"/>
</dbReference>
<gene>
    <name evidence="5" type="ORF">SAMN05444336_107120</name>
</gene>
<name>A0A1H3D6I5_9RHOB</name>
<evidence type="ECO:0000259" key="4">
    <source>
        <dbReference type="Pfam" id="PF01557"/>
    </source>
</evidence>
<dbReference type="Pfam" id="PF01557">
    <property type="entry name" value="FAA_hydrolase"/>
    <property type="match status" value="1"/>
</dbReference>
<keyword evidence="6" id="KW-1185">Reference proteome</keyword>
<keyword evidence="2" id="KW-0479">Metal-binding</keyword>
<dbReference type="FunFam" id="3.90.850.10:FF:000002">
    <property type="entry name" value="2-hydroxyhepta-2,4-diene-1,7-dioate isomerase"/>
    <property type="match status" value="1"/>
</dbReference>
<evidence type="ECO:0000256" key="2">
    <source>
        <dbReference type="ARBA" id="ARBA00022723"/>
    </source>
</evidence>
<proteinExistence type="inferred from homology"/>
<comment type="similarity">
    <text evidence="1">Belongs to the FAH family.</text>
</comment>
<evidence type="ECO:0000256" key="1">
    <source>
        <dbReference type="ARBA" id="ARBA00010211"/>
    </source>
</evidence>
<evidence type="ECO:0000313" key="5">
    <source>
        <dbReference type="EMBL" id="SDX62021.1"/>
    </source>
</evidence>
<dbReference type="PANTHER" id="PTHR42796">
    <property type="entry name" value="FUMARYLACETOACETATE HYDROLASE DOMAIN-CONTAINING PROTEIN 2A-RELATED"/>
    <property type="match status" value="1"/>
</dbReference>
<keyword evidence="5" id="KW-0378">Hydrolase</keyword>
<dbReference type="GO" id="GO:0019752">
    <property type="term" value="P:carboxylic acid metabolic process"/>
    <property type="evidence" value="ECO:0007669"/>
    <property type="project" value="UniProtKB-ARBA"/>
</dbReference>
<dbReference type="Gene3D" id="3.90.850.10">
    <property type="entry name" value="Fumarylacetoacetase-like, C-terminal domain"/>
    <property type="match status" value="1"/>
</dbReference>
<dbReference type="AlphaFoldDB" id="A0A1H3D6I5"/>
<reference evidence="5 6" key="1">
    <citation type="submission" date="2016-10" db="EMBL/GenBank/DDBJ databases">
        <authorList>
            <person name="de Groot N.N."/>
        </authorList>
    </citation>
    <scope>NUCLEOTIDE SEQUENCE [LARGE SCALE GENOMIC DNA]</scope>
    <source>
        <strain evidence="5 6">DSM 17890</strain>
    </source>
</reference>